<comment type="caution">
    <text evidence="5">The sequence shown here is derived from an EMBL/GenBank/DDBJ whole genome shotgun (WGS) entry which is preliminary data.</text>
</comment>
<accession>A0A0M0BRT8</accession>
<evidence type="ECO:0000313" key="5">
    <source>
        <dbReference type="EMBL" id="KON31307.1"/>
    </source>
</evidence>
<dbReference type="EMBL" id="LFWU01000102">
    <property type="protein sequence ID" value="KON31307.1"/>
    <property type="molecule type" value="Genomic_DNA"/>
</dbReference>
<evidence type="ECO:0000259" key="4">
    <source>
        <dbReference type="Pfam" id="PF00535"/>
    </source>
</evidence>
<gene>
    <name evidence="5" type="ORF">AC477_04255</name>
</gene>
<feature type="transmembrane region" description="Helical" evidence="3">
    <location>
        <begin position="305"/>
        <end position="327"/>
    </location>
</feature>
<dbReference type="AlphaFoldDB" id="A0A0M0BRT8"/>
<dbReference type="Pfam" id="PF00535">
    <property type="entry name" value="Glycos_transf_2"/>
    <property type="match status" value="1"/>
</dbReference>
<feature type="domain" description="Glycosyltransferase 2-like" evidence="4">
    <location>
        <begin position="15"/>
        <end position="135"/>
    </location>
</feature>
<sequence>MKKITKEEDLLPRVTIIVTTFNSELTIDECLRSILELNYPKHLIEVIVIDGGSTDSTTQRAKAYPVKLISSQLNPPAAYNLVLKTVENEIIGLIDSDAKVEKSWLIKLVKHLDDPKVAGASGTVETWNKNELVPRVIGYELNYRYRRLPNTVERVATMNLLLKTKVTQEIGCFDEDLATQYDTDIGARLAKAGYKIAFDIEAVCYHFHRPTLRTFFKQQYKYGQNTWKLYFKHPKLARGDKITDWWMNSQPILYGVAVILLIISLVTNFLLIPSLIFLAIVFITAINYTVSAVKISYVFHDLSAMYLIVIYFTRAIAWTIGGANSLIQTALKRR</sequence>
<keyword evidence="3" id="KW-1133">Transmembrane helix</keyword>
<proteinExistence type="predicted"/>
<dbReference type="Proteomes" id="UP000037237">
    <property type="component" value="Unassembled WGS sequence"/>
</dbReference>
<keyword evidence="3" id="KW-0472">Membrane</keyword>
<organism evidence="5 6">
    <name type="scientific">miscellaneous Crenarchaeota group-1 archaeon SG8-32-1</name>
    <dbReference type="NCBI Taxonomy" id="1685124"/>
    <lineage>
        <taxon>Archaea</taxon>
        <taxon>Candidatus Bathyarchaeota</taxon>
        <taxon>MCG-1</taxon>
    </lineage>
</organism>
<reference evidence="5 6" key="1">
    <citation type="submission" date="2015-06" db="EMBL/GenBank/DDBJ databases">
        <title>New insights into the roles of widespread benthic archaea in carbon and nitrogen cycling.</title>
        <authorList>
            <person name="Lazar C.S."/>
            <person name="Baker B.J."/>
            <person name="Seitz K.W."/>
            <person name="Hyde A.S."/>
            <person name="Dick G.J."/>
            <person name="Hinrichs K.-U."/>
            <person name="Teske A.P."/>
        </authorList>
    </citation>
    <scope>NUCLEOTIDE SEQUENCE [LARGE SCALE GENOMIC DNA]</scope>
    <source>
        <strain evidence="5">SG8-32-1</strain>
    </source>
</reference>
<dbReference type="PANTHER" id="PTHR43630">
    <property type="entry name" value="POLY-BETA-1,6-N-ACETYL-D-GLUCOSAMINE SYNTHASE"/>
    <property type="match status" value="1"/>
</dbReference>
<dbReference type="GO" id="GO:0016757">
    <property type="term" value="F:glycosyltransferase activity"/>
    <property type="evidence" value="ECO:0007669"/>
    <property type="project" value="UniProtKB-KW"/>
</dbReference>
<dbReference type="InterPro" id="IPR029044">
    <property type="entry name" value="Nucleotide-diphossugar_trans"/>
</dbReference>
<protein>
    <recommendedName>
        <fullName evidence="4">Glycosyltransferase 2-like domain-containing protein</fullName>
    </recommendedName>
</protein>
<name>A0A0M0BRT8_9ARCH</name>
<dbReference type="PANTHER" id="PTHR43630:SF1">
    <property type="entry name" value="POLY-BETA-1,6-N-ACETYL-D-GLUCOSAMINE SYNTHASE"/>
    <property type="match status" value="1"/>
</dbReference>
<dbReference type="Gene3D" id="3.90.550.10">
    <property type="entry name" value="Spore Coat Polysaccharide Biosynthesis Protein SpsA, Chain A"/>
    <property type="match status" value="1"/>
</dbReference>
<evidence type="ECO:0000313" key="6">
    <source>
        <dbReference type="Proteomes" id="UP000037237"/>
    </source>
</evidence>
<evidence type="ECO:0000256" key="1">
    <source>
        <dbReference type="ARBA" id="ARBA00022676"/>
    </source>
</evidence>
<keyword evidence="3" id="KW-0812">Transmembrane</keyword>
<keyword evidence="1" id="KW-0328">Glycosyltransferase</keyword>
<feature type="transmembrane region" description="Helical" evidence="3">
    <location>
        <begin position="252"/>
        <end position="285"/>
    </location>
</feature>
<dbReference type="SUPFAM" id="SSF53448">
    <property type="entry name" value="Nucleotide-diphospho-sugar transferases"/>
    <property type="match status" value="1"/>
</dbReference>
<dbReference type="InterPro" id="IPR001173">
    <property type="entry name" value="Glyco_trans_2-like"/>
</dbReference>
<evidence type="ECO:0000256" key="2">
    <source>
        <dbReference type="ARBA" id="ARBA00022679"/>
    </source>
</evidence>
<keyword evidence="2" id="KW-0808">Transferase</keyword>
<evidence type="ECO:0000256" key="3">
    <source>
        <dbReference type="SAM" id="Phobius"/>
    </source>
</evidence>